<protein>
    <submittedName>
        <fullName evidence="2">Uncharacterized protein</fullName>
    </submittedName>
</protein>
<reference evidence="2" key="1">
    <citation type="submission" date="2020-02" db="EMBL/GenBank/DDBJ databases">
        <authorList>
            <person name="Meier V. D."/>
        </authorList>
    </citation>
    <scope>NUCLEOTIDE SEQUENCE</scope>
    <source>
        <strain evidence="2">AVDCRST_MAG05</strain>
    </source>
</reference>
<dbReference type="EMBL" id="CADCVM010000344">
    <property type="protein sequence ID" value="CAA9511876.1"/>
    <property type="molecule type" value="Genomic_DNA"/>
</dbReference>
<sequence length="138" mass="14656">APETPGEEPGRPGRRLPVRLGPRQDGARAGGDTPLRARHLAGPLGPGPRRCDPEPGQFVSGDGRIHEGRRGPAGRRRALPAEPGHAGVPRDGPPQPGRTRAGDGGPAPQPRRDQLRPGDRLLRRSALLLRQPPGRDLI</sequence>
<evidence type="ECO:0000313" key="2">
    <source>
        <dbReference type="EMBL" id="CAA9511876.1"/>
    </source>
</evidence>
<evidence type="ECO:0000256" key="1">
    <source>
        <dbReference type="SAM" id="MobiDB-lite"/>
    </source>
</evidence>
<organism evidence="2">
    <name type="scientific">uncultured Rubrobacteraceae bacterium</name>
    <dbReference type="NCBI Taxonomy" id="349277"/>
    <lineage>
        <taxon>Bacteria</taxon>
        <taxon>Bacillati</taxon>
        <taxon>Actinomycetota</taxon>
        <taxon>Rubrobacteria</taxon>
        <taxon>Rubrobacterales</taxon>
        <taxon>Rubrobacteraceae</taxon>
        <taxon>environmental samples</taxon>
    </lineage>
</organism>
<proteinExistence type="predicted"/>
<accession>A0A6J4T2F1</accession>
<feature type="non-terminal residue" evidence="2">
    <location>
        <position position="138"/>
    </location>
</feature>
<feature type="region of interest" description="Disordered" evidence="1">
    <location>
        <begin position="1"/>
        <end position="138"/>
    </location>
</feature>
<name>A0A6J4T2F1_9ACTN</name>
<gene>
    <name evidence="2" type="ORF">AVDCRST_MAG05-3075</name>
</gene>
<feature type="non-terminal residue" evidence="2">
    <location>
        <position position="1"/>
    </location>
</feature>
<dbReference type="AlphaFoldDB" id="A0A6J4T2F1"/>
<feature type="compositionally biased region" description="Basic and acidic residues" evidence="1">
    <location>
        <begin position="110"/>
        <end position="122"/>
    </location>
</feature>